<reference evidence="1 2" key="1">
    <citation type="submission" date="2018-01" db="EMBL/GenBank/DDBJ databases">
        <title>Draft genome sequence of Sphaerisporangium sp. 7K107.</title>
        <authorList>
            <person name="Sahin N."/>
            <person name="Saygin H."/>
            <person name="Ay H."/>
        </authorList>
    </citation>
    <scope>NUCLEOTIDE SEQUENCE [LARGE SCALE GENOMIC DNA]</scope>
    <source>
        <strain evidence="1 2">7K107</strain>
    </source>
</reference>
<accession>A0A2W2GMX3</accession>
<protein>
    <submittedName>
        <fullName evidence="1">NmrA family transcriptional regulator</fullName>
    </submittedName>
</protein>
<dbReference type="Proteomes" id="UP000248544">
    <property type="component" value="Unassembled WGS sequence"/>
</dbReference>
<comment type="caution">
    <text evidence="1">The sequence shown here is derived from an EMBL/GenBank/DDBJ whole genome shotgun (WGS) entry which is preliminary data.</text>
</comment>
<sequence>MSDADVADALAQVTGRPVRHEEVSDADLAAILSERGLPEMYVQGWTGLGTYKRDGWFDVTTHAVERLTGRKPTPIADYFAT</sequence>
<dbReference type="Gene3D" id="3.90.25.10">
    <property type="entry name" value="UDP-galactose 4-epimerase, domain 1"/>
    <property type="match status" value="1"/>
</dbReference>
<keyword evidence="2" id="KW-1185">Reference proteome</keyword>
<feature type="non-terminal residue" evidence="1">
    <location>
        <position position="81"/>
    </location>
</feature>
<dbReference type="EMBL" id="POUA01000403">
    <property type="protein sequence ID" value="PZG28214.1"/>
    <property type="molecule type" value="Genomic_DNA"/>
</dbReference>
<dbReference type="AlphaFoldDB" id="A0A2W2GMX3"/>
<dbReference type="InterPro" id="IPR051604">
    <property type="entry name" value="Ergot_Alk_Oxidoreductase"/>
</dbReference>
<gene>
    <name evidence="1" type="ORF">C1I98_32935</name>
</gene>
<name>A0A2W2GMX3_9ACTN</name>
<dbReference type="PANTHER" id="PTHR43162">
    <property type="match status" value="1"/>
</dbReference>
<evidence type="ECO:0000313" key="2">
    <source>
        <dbReference type="Proteomes" id="UP000248544"/>
    </source>
</evidence>
<proteinExistence type="predicted"/>
<evidence type="ECO:0000313" key="1">
    <source>
        <dbReference type="EMBL" id="PZG28214.1"/>
    </source>
</evidence>
<organism evidence="1 2">
    <name type="scientific">Spongiactinospora gelatinilytica</name>
    <dbReference type="NCBI Taxonomy" id="2666298"/>
    <lineage>
        <taxon>Bacteria</taxon>
        <taxon>Bacillati</taxon>
        <taxon>Actinomycetota</taxon>
        <taxon>Actinomycetes</taxon>
        <taxon>Streptosporangiales</taxon>
        <taxon>Streptosporangiaceae</taxon>
        <taxon>Spongiactinospora</taxon>
    </lineage>
</organism>
<dbReference type="PANTHER" id="PTHR43162:SF1">
    <property type="entry name" value="PRESTALK A DIFFERENTIATION PROTEIN A"/>
    <property type="match status" value="1"/>
</dbReference>